<evidence type="ECO:0000313" key="3">
    <source>
        <dbReference type="Proteomes" id="UP001519363"/>
    </source>
</evidence>
<dbReference type="Proteomes" id="UP001519363">
    <property type="component" value="Unassembled WGS sequence"/>
</dbReference>
<name>A0ABS5AKU3_9PSEU</name>
<keyword evidence="1" id="KW-0812">Transmembrane</keyword>
<feature type="transmembrane region" description="Helical" evidence="1">
    <location>
        <begin position="77"/>
        <end position="97"/>
    </location>
</feature>
<dbReference type="EMBL" id="JAGIOO010000001">
    <property type="protein sequence ID" value="MBP2476882.1"/>
    <property type="molecule type" value="Genomic_DNA"/>
</dbReference>
<evidence type="ECO:0000256" key="1">
    <source>
        <dbReference type="SAM" id="Phobius"/>
    </source>
</evidence>
<feature type="transmembrane region" description="Helical" evidence="1">
    <location>
        <begin position="103"/>
        <end position="122"/>
    </location>
</feature>
<proteinExistence type="predicted"/>
<sequence length="157" mass="17271">MVFYVWVVSGLVLLCVVLSVVSHRRRLDSGPSLAQLLRHPAGAREAARIRHELGYDPLDADHVHLALREYAHWQRPFLVHVSLGGASLFGLLLWFSLTTPGARGPVAAVLGAVLGFGAAYGAGRALRIHRRRTAASRAFRTAYRRVTQAVWTEAEPD</sequence>
<organism evidence="2 3">
    <name type="scientific">Crossiella equi</name>
    <dbReference type="NCBI Taxonomy" id="130796"/>
    <lineage>
        <taxon>Bacteria</taxon>
        <taxon>Bacillati</taxon>
        <taxon>Actinomycetota</taxon>
        <taxon>Actinomycetes</taxon>
        <taxon>Pseudonocardiales</taxon>
        <taxon>Pseudonocardiaceae</taxon>
        <taxon>Crossiella</taxon>
    </lineage>
</organism>
<keyword evidence="1" id="KW-0472">Membrane</keyword>
<keyword evidence="1" id="KW-1133">Transmembrane helix</keyword>
<keyword evidence="3" id="KW-1185">Reference proteome</keyword>
<comment type="caution">
    <text evidence="2">The sequence shown here is derived from an EMBL/GenBank/DDBJ whole genome shotgun (WGS) entry which is preliminary data.</text>
</comment>
<dbReference type="RefSeq" id="WP_086788414.1">
    <property type="nucleotide sequence ID" value="NZ_JAGIOO010000001.1"/>
</dbReference>
<accession>A0ABS5AKU3</accession>
<evidence type="ECO:0000313" key="2">
    <source>
        <dbReference type="EMBL" id="MBP2476882.1"/>
    </source>
</evidence>
<feature type="transmembrane region" description="Helical" evidence="1">
    <location>
        <begin position="6"/>
        <end position="23"/>
    </location>
</feature>
<gene>
    <name evidence="2" type="ORF">JOF53_005754</name>
</gene>
<reference evidence="2 3" key="1">
    <citation type="submission" date="2021-03" db="EMBL/GenBank/DDBJ databases">
        <title>Sequencing the genomes of 1000 actinobacteria strains.</title>
        <authorList>
            <person name="Klenk H.-P."/>
        </authorList>
    </citation>
    <scope>NUCLEOTIDE SEQUENCE [LARGE SCALE GENOMIC DNA]</scope>
    <source>
        <strain evidence="2 3">DSM 44580</strain>
    </source>
</reference>
<protein>
    <submittedName>
        <fullName evidence="2">Uncharacterized protein</fullName>
    </submittedName>
</protein>